<dbReference type="InterPro" id="IPR058792">
    <property type="entry name" value="Beta-barrel_RND_2"/>
</dbReference>
<dbReference type="Gene3D" id="2.40.420.20">
    <property type="match status" value="1"/>
</dbReference>
<proteinExistence type="inferred from homology"/>
<evidence type="ECO:0000313" key="6">
    <source>
        <dbReference type="EMBL" id="ADU26944.1"/>
    </source>
</evidence>
<dbReference type="InterPro" id="IPR006143">
    <property type="entry name" value="RND_pump_MFP"/>
</dbReference>
<dbReference type="InterPro" id="IPR058625">
    <property type="entry name" value="MdtA-like_BSH"/>
</dbReference>
<evidence type="ECO:0000259" key="4">
    <source>
        <dbReference type="Pfam" id="PF25954"/>
    </source>
</evidence>
<dbReference type="eggNOG" id="COG0845">
    <property type="taxonomic scope" value="Bacteria"/>
</dbReference>
<organism evidence="6 7">
    <name type="scientific">Ethanoligenens harbinense (strain DSM 18485 / JCM 12961 / CGMCC 1.5033 / YUAN-3)</name>
    <dbReference type="NCBI Taxonomy" id="663278"/>
    <lineage>
        <taxon>Bacteria</taxon>
        <taxon>Bacillati</taxon>
        <taxon>Bacillota</taxon>
        <taxon>Clostridia</taxon>
        <taxon>Eubacteriales</taxon>
        <taxon>Oscillospiraceae</taxon>
        <taxon>Ethanoligenens</taxon>
    </lineage>
</organism>
<evidence type="ECO:0000256" key="1">
    <source>
        <dbReference type="ARBA" id="ARBA00009477"/>
    </source>
</evidence>
<dbReference type="NCBIfam" id="TIGR01730">
    <property type="entry name" value="RND_mfp"/>
    <property type="match status" value="1"/>
</dbReference>
<dbReference type="GO" id="GO:0015562">
    <property type="term" value="F:efflux transmembrane transporter activity"/>
    <property type="evidence" value="ECO:0007669"/>
    <property type="project" value="TreeGrafter"/>
</dbReference>
<feature type="domain" description="Multidrug resistance protein MdtA-like barrel-sandwich hybrid" evidence="3">
    <location>
        <begin position="70"/>
        <end position="228"/>
    </location>
</feature>
<gene>
    <name evidence="6" type="ordered locus">Ethha_1407</name>
</gene>
<dbReference type="Pfam" id="PF25989">
    <property type="entry name" value="YknX_C"/>
    <property type="match status" value="1"/>
</dbReference>
<dbReference type="InterPro" id="IPR058637">
    <property type="entry name" value="YknX-like_C"/>
</dbReference>
<dbReference type="PANTHER" id="PTHR30469">
    <property type="entry name" value="MULTIDRUG RESISTANCE PROTEIN MDTA"/>
    <property type="match status" value="1"/>
</dbReference>
<dbReference type="STRING" id="663278.Ethha_1407"/>
<dbReference type="AlphaFoldDB" id="E6U6X7"/>
<feature type="domain" description="YknX-like C-terminal permuted SH3-like" evidence="5">
    <location>
        <begin position="326"/>
        <end position="394"/>
    </location>
</feature>
<dbReference type="Gene3D" id="2.40.30.170">
    <property type="match status" value="1"/>
</dbReference>
<accession>E6U6X7</accession>
<reference evidence="6 7" key="1">
    <citation type="submission" date="2010-12" db="EMBL/GenBank/DDBJ databases">
        <title>Complete sequence of Ethanoligenens harbinense YUAN-3.</title>
        <authorList>
            <person name="Lucas S."/>
            <person name="Copeland A."/>
            <person name="Lapidus A."/>
            <person name="Cheng J.-F."/>
            <person name="Bruce D."/>
            <person name="Goodwin L."/>
            <person name="Pitluck S."/>
            <person name="Chertkov O."/>
            <person name="Misra M."/>
            <person name="Detter J.C."/>
            <person name="Han C."/>
            <person name="Tapia R."/>
            <person name="Land M."/>
            <person name="Hauser L."/>
            <person name="Jeffries C."/>
            <person name="Kyrpides N."/>
            <person name="Ivanova N."/>
            <person name="Mikhailova N."/>
            <person name="Wang A."/>
            <person name="Mouttaki H."/>
            <person name="He Z."/>
            <person name="Zhou J."/>
            <person name="Hemme C.L."/>
            <person name="Woyke T."/>
        </authorList>
    </citation>
    <scope>NUCLEOTIDE SEQUENCE [LARGE SCALE GENOMIC DNA]</scope>
    <source>
        <strain evidence="7">DSM 18485 / JCM 12961 / CGMCC 1.5033 / YUAN-3</strain>
    </source>
</reference>
<dbReference type="Pfam" id="PF25954">
    <property type="entry name" value="Beta-barrel_RND_2"/>
    <property type="match status" value="1"/>
</dbReference>
<dbReference type="HOGENOM" id="CLU_018816_14_5_9"/>
<dbReference type="Proteomes" id="UP000001551">
    <property type="component" value="Chromosome"/>
</dbReference>
<evidence type="ECO:0000313" key="7">
    <source>
        <dbReference type="Proteomes" id="UP000001551"/>
    </source>
</evidence>
<feature type="compositionally biased region" description="Low complexity" evidence="2">
    <location>
        <begin position="97"/>
        <end position="124"/>
    </location>
</feature>
<name>E6U6X7_ETHHY</name>
<keyword evidence="7" id="KW-1185">Reference proteome</keyword>
<dbReference type="GO" id="GO:1990281">
    <property type="term" value="C:efflux pump complex"/>
    <property type="evidence" value="ECO:0007669"/>
    <property type="project" value="TreeGrafter"/>
</dbReference>
<dbReference type="EMBL" id="CP002400">
    <property type="protein sequence ID" value="ADU26944.1"/>
    <property type="molecule type" value="Genomic_DNA"/>
</dbReference>
<evidence type="ECO:0000259" key="5">
    <source>
        <dbReference type="Pfam" id="PF25989"/>
    </source>
</evidence>
<evidence type="ECO:0000256" key="2">
    <source>
        <dbReference type="SAM" id="MobiDB-lite"/>
    </source>
</evidence>
<feature type="domain" description="CusB-like beta-barrel" evidence="4">
    <location>
        <begin position="237"/>
        <end position="319"/>
    </location>
</feature>
<dbReference type="Pfam" id="PF25917">
    <property type="entry name" value="BSH_RND"/>
    <property type="match status" value="1"/>
</dbReference>
<sequence length="400" mass="41349">MLLLSATTAVIAWIFVFPTVSAKTWSGENVMLAQVHMGTYQTQVQCSGTIQPTAEQAVSFGLPIKPTAIRVAVGDTVHAGQVLMDIDRDQSIAAFASAQSAQNQNDNAASNSSNSGDTAGTSSDDAAERLRQAISDWMPGTAQSASGNSESMNALLQQYQQYTGAGTAAQLQSALSSQLSQSTSGSGAAESALEQQIPSQITAPISGVITEINAAVGSFSAPATSLVVISDLSGLNLRAQVGQADISQVHTGQNVQISASAAGSGAGGRYTGTVTQVFPAAHSVSDASGTRNVVDVLIRVAKPDKNLLPDMSAQASITTNVNPKTLSVPYEAVQQDDAGQEYVFVLRGHWVYRQNIRTGAEFPSTVQVLSGLQGGDKVVLAPSSSLRSGTPVSVQGVRHV</sequence>
<dbReference type="KEGG" id="eha:Ethha_1407"/>
<dbReference type="Gene3D" id="2.40.50.100">
    <property type="match status" value="1"/>
</dbReference>
<evidence type="ECO:0000259" key="3">
    <source>
        <dbReference type="Pfam" id="PF25917"/>
    </source>
</evidence>
<feature type="region of interest" description="Disordered" evidence="2">
    <location>
        <begin position="97"/>
        <end position="125"/>
    </location>
</feature>
<dbReference type="RefSeq" id="WP_013485299.1">
    <property type="nucleotide sequence ID" value="NC_014828.1"/>
</dbReference>
<protein>
    <submittedName>
        <fullName evidence="6">Efflux transporter, RND family, MFP subunit</fullName>
    </submittedName>
</protein>
<comment type="similarity">
    <text evidence="1">Belongs to the membrane fusion protein (MFP) (TC 8.A.1) family.</text>
</comment>